<feature type="transmembrane region" description="Helical" evidence="7">
    <location>
        <begin position="9"/>
        <end position="31"/>
    </location>
</feature>
<keyword evidence="6 7" id="KW-0472">Membrane</keyword>
<dbReference type="InterPro" id="IPR016964">
    <property type="entry name" value="Sigma2_recept"/>
</dbReference>
<evidence type="ECO:0000256" key="2">
    <source>
        <dbReference type="ARBA" id="ARBA00009096"/>
    </source>
</evidence>
<feature type="transmembrane region" description="Helical" evidence="7">
    <location>
        <begin position="146"/>
        <end position="166"/>
    </location>
</feature>
<name>A0A8H4KYG3_9HYPO</name>
<sequence length="178" mass="19657">MAQKPVRDWVYLAIVSVQLFGMVVLDFTPLYPDSLYGSPSAPFHFLTIIRDTYLTVSGDPFFGDVFEGAWFHGFLYLELLVQFPLAAYLVYQLASKESTSGPAELAGLAFGCLTAMGSIACVSELAQMGPELVKEEHKTNLLYGTYLPFVIIPGVLAVDMYTRLLPRVRADSTKAKTQ</sequence>
<dbReference type="GO" id="GO:0005789">
    <property type="term" value="C:endoplasmic reticulum membrane"/>
    <property type="evidence" value="ECO:0007669"/>
    <property type="project" value="UniProtKB-SubCell"/>
</dbReference>
<dbReference type="PANTHER" id="PTHR31204">
    <property type="entry name" value="SIGMA INTRACELLULAR RECEPTOR 2"/>
    <property type="match status" value="1"/>
</dbReference>
<evidence type="ECO:0000313" key="10">
    <source>
        <dbReference type="Proteomes" id="UP000554235"/>
    </source>
</evidence>
<dbReference type="EMBL" id="JAADYS010002133">
    <property type="protein sequence ID" value="KAF4459622.1"/>
    <property type="molecule type" value="Genomic_DNA"/>
</dbReference>
<evidence type="ECO:0000256" key="3">
    <source>
        <dbReference type="ARBA" id="ARBA00022692"/>
    </source>
</evidence>
<dbReference type="PIRSF" id="PIRSF031032">
    <property type="entry name" value="TMP_97_prd"/>
    <property type="match status" value="1"/>
</dbReference>
<evidence type="ECO:0000256" key="1">
    <source>
        <dbReference type="ARBA" id="ARBA00004477"/>
    </source>
</evidence>
<evidence type="ECO:0000256" key="5">
    <source>
        <dbReference type="ARBA" id="ARBA00022989"/>
    </source>
</evidence>
<evidence type="ECO:0000313" key="9">
    <source>
        <dbReference type="EMBL" id="KAF4459622.1"/>
    </source>
</evidence>
<comment type="similarity">
    <text evidence="2">Belongs to the TMEM97/sigma-2 receptor family.</text>
</comment>
<evidence type="ECO:0000256" key="7">
    <source>
        <dbReference type="PIRNR" id="PIRNR031032"/>
    </source>
</evidence>
<dbReference type="Proteomes" id="UP000554235">
    <property type="component" value="Unassembled WGS sequence"/>
</dbReference>
<dbReference type="Pfam" id="PF05241">
    <property type="entry name" value="EBP"/>
    <property type="match status" value="1"/>
</dbReference>
<dbReference type="PROSITE" id="PS51751">
    <property type="entry name" value="EXPERA"/>
    <property type="match status" value="1"/>
</dbReference>
<accession>A0A8H4KYG3</accession>
<keyword evidence="5 7" id="KW-1133">Transmembrane helix</keyword>
<evidence type="ECO:0000256" key="6">
    <source>
        <dbReference type="ARBA" id="ARBA00023136"/>
    </source>
</evidence>
<comment type="subcellular location">
    <subcellularLocation>
        <location evidence="1">Endoplasmic reticulum membrane</location>
        <topology evidence="1">Multi-pass membrane protein</topology>
    </subcellularLocation>
</comment>
<feature type="domain" description="EXPERA" evidence="8">
    <location>
        <begin position="7"/>
        <end position="157"/>
    </location>
</feature>
<feature type="transmembrane region" description="Helical" evidence="7">
    <location>
        <begin position="69"/>
        <end position="91"/>
    </location>
</feature>
<dbReference type="AlphaFoldDB" id="A0A8H4KYG3"/>
<keyword evidence="3 7" id="KW-0812">Transmembrane</keyword>
<dbReference type="InterPro" id="IPR051987">
    <property type="entry name" value="Sigma-2_receptor-like"/>
</dbReference>
<dbReference type="PANTHER" id="PTHR31204:SF1">
    <property type="entry name" value="SIGMA INTRACELLULAR RECEPTOR 2"/>
    <property type="match status" value="1"/>
</dbReference>
<organism evidence="9 10">
    <name type="scientific">Fusarium albosuccineum</name>
    <dbReference type="NCBI Taxonomy" id="1237068"/>
    <lineage>
        <taxon>Eukaryota</taxon>
        <taxon>Fungi</taxon>
        <taxon>Dikarya</taxon>
        <taxon>Ascomycota</taxon>
        <taxon>Pezizomycotina</taxon>
        <taxon>Sordariomycetes</taxon>
        <taxon>Hypocreomycetidae</taxon>
        <taxon>Hypocreales</taxon>
        <taxon>Nectriaceae</taxon>
        <taxon>Fusarium</taxon>
        <taxon>Fusarium decemcellulare species complex</taxon>
    </lineage>
</organism>
<comment type="caution">
    <text evidence="9">The sequence shown here is derived from an EMBL/GenBank/DDBJ whole genome shotgun (WGS) entry which is preliminary data.</text>
</comment>
<dbReference type="OrthoDB" id="433124at2759"/>
<evidence type="ECO:0000259" key="8">
    <source>
        <dbReference type="PROSITE" id="PS51751"/>
    </source>
</evidence>
<protein>
    <recommendedName>
        <fullName evidence="7">Efficient mitochondria targeting-associated protein 19</fullName>
    </recommendedName>
</protein>
<reference evidence="9 10" key="1">
    <citation type="submission" date="2020-01" db="EMBL/GenBank/DDBJ databases">
        <title>Identification and distribution of gene clusters putatively required for synthesis of sphingolipid metabolism inhibitors in phylogenetically diverse species of the filamentous fungus Fusarium.</title>
        <authorList>
            <person name="Kim H.-S."/>
            <person name="Busman M."/>
            <person name="Brown D.W."/>
            <person name="Divon H."/>
            <person name="Uhlig S."/>
            <person name="Proctor R.H."/>
        </authorList>
    </citation>
    <scope>NUCLEOTIDE SEQUENCE [LARGE SCALE GENOMIC DNA]</scope>
    <source>
        <strain evidence="9 10">NRRL 20459</strain>
    </source>
</reference>
<keyword evidence="4 7" id="KW-0256">Endoplasmic reticulum</keyword>
<gene>
    <name evidence="9" type="ORF">FALBO_13609</name>
</gene>
<feature type="transmembrane region" description="Helical" evidence="7">
    <location>
        <begin position="103"/>
        <end position="126"/>
    </location>
</feature>
<dbReference type="InterPro" id="IPR033118">
    <property type="entry name" value="EXPERA"/>
</dbReference>
<keyword evidence="10" id="KW-1185">Reference proteome</keyword>
<proteinExistence type="inferred from homology"/>
<evidence type="ECO:0000256" key="4">
    <source>
        <dbReference type="ARBA" id="ARBA00022824"/>
    </source>
</evidence>